<evidence type="ECO:0000256" key="2">
    <source>
        <dbReference type="ARBA" id="ARBA00022481"/>
    </source>
</evidence>
<name>A0A2H0U888_9BACT</name>
<protein>
    <recommendedName>
        <fullName evidence="8">Type II secretion system protein GspG C-terminal domain-containing protein</fullName>
    </recommendedName>
</protein>
<keyword evidence="2" id="KW-0488">Methylation</keyword>
<dbReference type="PANTHER" id="PTHR30093">
    <property type="entry name" value="GENERAL SECRETION PATHWAY PROTEIN G"/>
    <property type="match status" value="1"/>
</dbReference>
<dbReference type="InterPro" id="IPR012902">
    <property type="entry name" value="N_methyl_site"/>
</dbReference>
<evidence type="ECO:0000256" key="5">
    <source>
        <dbReference type="ARBA" id="ARBA00023136"/>
    </source>
</evidence>
<dbReference type="EMBL" id="PFBM01000010">
    <property type="protein sequence ID" value="PIR82629.1"/>
    <property type="molecule type" value="Genomic_DNA"/>
</dbReference>
<dbReference type="PROSITE" id="PS00409">
    <property type="entry name" value="PROKAR_NTER_METHYL"/>
    <property type="match status" value="1"/>
</dbReference>
<reference evidence="7" key="1">
    <citation type="submission" date="2017-09" db="EMBL/GenBank/DDBJ databases">
        <title>Depth-based differentiation of microbial function through sediment-hosted aquifers and enrichment of novel symbionts in the deep terrestrial subsurface.</title>
        <authorList>
            <person name="Probst A.J."/>
            <person name="Ladd B."/>
            <person name="Jarett J.K."/>
            <person name="Geller-Mcgrath D.E."/>
            <person name="Sieber C.M.K."/>
            <person name="Emerson J.B."/>
            <person name="Anantharaman K."/>
            <person name="Thomas B.C."/>
            <person name="Malmstrom R."/>
            <person name="Stieglmeier M."/>
            <person name="Klingl A."/>
            <person name="Woyke T."/>
            <person name="Ryan C.M."/>
            <person name="Banfield J.F."/>
        </authorList>
    </citation>
    <scope>NUCLEOTIDE SEQUENCE [LARGE SCALE GENOMIC DNA]</scope>
</reference>
<proteinExistence type="predicted"/>
<keyword evidence="4" id="KW-1133">Transmembrane helix</keyword>
<comment type="subcellular location">
    <subcellularLocation>
        <location evidence="1">Membrane</location>
        <topology evidence="1">Single-pass membrane protein</topology>
    </subcellularLocation>
</comment>
<evidence type="ECO:0008006" key="8">
    <source>
        <dbReference type="Google" id="ProtNLM"/>
    </source>
</evidence>
<sequence>MRSFSRGFTLIELLVVIAIIGILSSVVLASLNSAREKGRDSRRISDIKQLQLALELYYDGNSSTYPANLADVAPDYISVIPTGPQGDAYQYASVDSGSSYVLAATLEDENHSVFDNSVTGTDVGGSGIDCGTPVYCVRP</sequence>
<gene>
    <name evidence="6" type="ORF">COU20_01565</name>
</gene>
<dbReference type="GO" id="GO:0015627">
    <property type="term" value="C:type II protein secretion system complex"/>
    <property type="evidence" value="ECO:0007669"/>
    <property type="project" value="InterPro"/>
</dbReference>
<dbReference type="InterPro" id="IPR000983">
    <property type="entry name" value="Bac_GSPG_pilin"/>
</dbReference>
<evidence type="ECO:0000313" key="7">
    <source>
        <dbReference type="Proteomes" id="UP000231379"/>
    </source>
</evidence>
<dbReference type="Pfam" id="PF07963">
    <property type="entry name" value="N_methyl"/>
    <property type="match status" value="1"/>
</dbReference>
<dbReference type="AlphaFoldDB" id="A0A2H0U888"/>
<evidence type="ECO:0000256" key="1">
    <source>
        <dbReference type="ARBA" id="ARBA00004167"/>
    </source>
</evidence>
<dbReference type="InterPro" id="IPR045584">
    <property type="entry name" value="Pilin-like"/>
</dbReference>
<keyword evidence="5" id="KW-0472">Membrane</keyword>
<evidence type="ECO:0000256" key="3">
    <source>
        <dbReference type="ARBA" id="ARBA00022692"/>
    </source>
</evidence>
<keyword evidence="3" id="KW-0812">Transmembrane</keyword>
<accession>A0A2H0U888</accession>
<dbReference type="Gene3D" id="3.30.700.10">
    <property type="entry name" value="Glycoprotein, Type 4 Pilin"/>
    <property type="match status" value="1"/>
</dbReference>
<comment type="caution">
    <text evidence="6">The sequence shown here is derived from an EMBL/GenBank/DDBJ whole genome shotgun (WGS) entry which is preliminary data.</text>
</comment>
<dbReference type="PANTHER" id="PTHR30093:SF44">
    <property type="entry name" value="TYPE II SECRETION SYSTEM CORE PROTEIN G"/>
    <property type="match status" value="1"/>
</dbReference>
<organism evidence="6 7">
    <name type="scientific">Candidatus Kaiserbacteria bacterium CG10_big_fil_rev_8_21_14_0_10_59_10</name>
    <dbReference type="NCBI Taxonomy" id="1974612"/>
    <lineage>
        <taxon>Bacteria</taxon>
        <taxon>Candidatus Kaiseribacteriota</taxon>
    </lineage>
</organism>
<evidence type="ECO:0000256" key="4">
    <source>
        <dbReference type="ARBA" id="ARBA00022989"/>
    </source>
</evidence>
<dbReference type="Proteomes" id="UP000231379">
    <property type="component" value="Unassembled WGS sequence"/>
</dbReference>
<evidence type="ECO:0000313" key="6">
    <source>
        <dbReference type="EMBL" id="PIR82629.1"/>
    </source>
</evidence>
<dbReference type="GO" id="GO:0015628">
    <property type="term" value="P:protein secretion by the type II secretion system"/>
    <property type="evidence" value="ECO:0007669"/>
    <property type="project" value="InterPro"/>
</dbReference>
<dbReference type="NCBIfam" id="TIGR02532">
    <property type="entry name" value="IV_pilin_GFxxxE"/>
    <property type="match status" value="1"/>
</dbReference>
<dbReference type="GO" id="GO:0016020">
    <property type="term" value="C:membrane"/>
    <property type="evidence" value="ECO:0007669"/>
    <property type="project" value="UniProtKB-SubCell"/>
</dbReference>
<dbReference type="PRINTS" id="PR00813">
    <property type="entry name" value="BCTERIALGSPG"/>
</dbReference>
<dbReference type="SUPFAM" id="SSF54523">
    <property type="entry name" value="Pili subunits"/>
    <property type="match status" value="1"/>
</dbReference>